<evidence type="ECO:0000313" key="2">
    <source>
        <dbReference type="EMBL" id="QPH53918.1"/>
    </source>
</evidence>
<dbReference type="PROSITE" id="PS01125">
    <property type="entry name" value="ROK"/>
    <property type="match status" value="1"/>
</dbReference>
<dbReference type="InterPro" id="IPR000600">
    <property type="entry name" value="ROK"/>
</dbReference>
<dbReference type="PANTHER" id="PTHR18964:SF174">
    <property type="entry name" value="D-ALLOSE KINASE-RELATED"/>
    <property type="match status" value="1"/>
</dbReference>
<keyword evidence="1" id="KW-0175">Coiled coil</keyword>
<dbReference type="InterPro" id="IPR043129">
    <property type="entry name" value="ATPase_NBD"/>
</dbReference>
<dbReference type="InterPro" id="IPR049874">
    <property type="entry name" value="ROK_cs"/>
</dbReference>
<dbReference type="Proteomes" id="UP000594800">
    <property type="component" value="Chromosome"/>
</dbReference>
<proteinExistence type="predicted"/>
<accession>A0A7S9QCH3</accession>
<organism evidence="2 3">
    <name type="scientific">Pontivivens ytuae</name>
    <dbReference type="NCBI Taxonomy" id="2789856"/>
    <lineage>
        <taxon>Bacteria</taxon>
        <taxon>Pseudomonadati</taxon>
        <taxon>Pseudomonadota</taxon>
        <taxon>Alphaproteobacteria</taxon>
        <taxon>Rhodobacterales</taxon>
        <taxon>Paracoccaceae</taxon>
        <taxon>Pontivivens</taxon>
    </lineage>
</organism>
<gene>
    <name evidence="2" type="ORF">I0K15_19440</name>
</gene>
<keyword evidence="3" id="KW-1185">Reference proteome</keyword>
<feature type="coiled-coil region" evidence="1">
    <location>
        <begin position="212"/>
        <end position="239"/>
    </location>
</feature>
<evidence type="ECO:0000313" key="3">
    <source>
        <dbReference type="Proteomes" id="UP000594800"/>
    </source>
</evidence>
<reference evidence="2 3" key="1">
    <citation type="submission" date="2020-11" db="EMBL/GenBank/DDBJ databases">
        <title>Description of Pontivivens ytuae sp. nov. isolated from deep sea sediment of Mariana Trench.</title>
        <authorList>
            <person name="Wang Z."/>
            <person name="Sun Q.-L."/>
            <person name="Xu X.-D."/>
            <person name="Tang Y.-Z."/>
            <person name="Zhang J."/>
        </authorList>
    </citation>
    <scope>NUCLEOTIDE SEQUENCE [LARGE SCALE GENOMIC DNA]</scope>
    <source>
        <strain evidence="2 3">MT2928</strain>
    </source>
</reference>
<dbReference type="Gene3D" id="3.30.420.40">
    <property type="match status" value="2"/>
</dbReference>
<dbReference type="PANTHER" id="PTHR18964">
    <property type="entry name" value="ROK (REPRESSOR, ORF, KINASE) FAMILY"/>
    <property type="match status" value="1"/>
</dbReference>
<dbReference type="KEGG" id="poz:I0K15_19440"/>
<name>A0A7S9QCH3_9RHOB</name>
<protein>
    <submittedName>
        <fullName evidence="2">ROK family protein</fullName>
    </submittedName>
</protein>
<dbReference type="Pfam" id="PF00480">
    <property type="entry name" value="ROK"/>
    <property type="match status" value="1"/>
</dbReference>
<dbReference type="SUPFAM" id="SSF53067">
    <property type="entry name" value="Actin-like ATPase domain"/>
    <property type="match status" value="1"/>
</dbReference>
<sequence>MPIGVDYGGTKIEAIALSDMGEELARRRVPTPRHDYAGSIEAVATLVNEVSAETGLADSPVGMGIPGAVAPDGRVFNGNSTWLIGQPLAADLTARLNRPVRVANDANCFVLSEARDGAGQGADVVFGAILGTGVGGGLVVHGRMIEGASGMGGEWGHSPLPVADLSEFPGPECFCGRRGCVEQWLSGPGLEADYARDCGITPGTGPRVPEIVERAKAGEDQAEAALQRHRRRLARALATVVNTLDPDVIVLGGGVSNLPGLAEELSELMRPHVYSTYSNTTVRRAVYGDSSGVRGAAHIASGV</sequence>
<dbReference type="AlphaFoldDB" id="A0A7S9QCH3"/>
<dbReference type="GO" id="GO:0004396">
    <property type="term" value="F:hexokinase activity"/>
    <property type="evidence" value="ECO:0007669"/>
    <property type="project" value="TreeGrafter"/>
</dbReference>
<dbReference type="EMBL" id="CP064942">
    <property type="protein sequence ID" value="QPH53918.1"/>
    <property type="molecule type" value="Genomic_DNA"/>
</dbReference>
<dbReference type="RefSeq" id="WP_196103127.1">
    <property type="nucleotide sequence ID" value="NZ_CP064942.1"/>
</dbReference>
<evidence type="ECO:0000256" key="1">
    <source>
        <dbReference type="SAM" id="Coils"/>
    </source>
</evidence>